<evidence type="ECO:0000256" key="7">
    <source>
        <dbReference type="ARBA" id="ARBA00022840"/>
    </source>
</evidence>
<dbReference type="RefSeq" id="WP_380083121.1">
    <property type="nucleotide sequence ID" value="NZ_JBHSWD010000001.1"/>
</dbReference>
<keyword evidence="7 9" id="KW-0067">ATP-binding</keyword>
<name>A0ABW1YCT9_9DEIO</name>
<proteinExistence type="inferred from homology"/>
<organism evidence="10 11">
    <name type="scientific">Deinococcus lacus</name>
    <dbReference type="NCBI Taxonomy" id="392561"/>
    <lineage>
        <taxon>Bacteria</taxon>
        <taxon>Thermotogati</taxon>
        <taxon>Deinococcota</taxon>
        <taxon>Deinococci</taxon>
        <taxon>Deinococcales</taxon>
        <taxon>Deinococcaceae</taxon>
        <taxon>Deinococcus</taxon>
    </lineage>
</organism>
<dbReference type="PANTHER" id="PTHR43442:SF3">
    <property type="entry name" value="GLUCONOKINASE-RELATED"/>
    <property type="match status" value="1"/>
</dbReference>
<evidence type="ECO:0000313" key="10">
    <source>
        <dbReference type="EMBL" id="MFC6592108.1"/>
    </source>
</evidence>
<dbReference type="NCBIfam" id="TIGR01313">
    <property type="entry name" value="therm_gnt_kin"/>
    <property type="match status" value="1"/>
</dbReference>
<dbReference type="InterPro" id="IPR027417">
    <property type="entry name" value="P-loop_NTPase"/>
</dbReference>
<evidence type="ECO:0000256" key="8">
    <source>
        <dbReference type="ARBA" id="ARBA00048090"/>
    </source>
</evidence>
<dbReference type="EC" id="2.7.1.12" evidence="3 9"/>
<dbReference type="CDD" id="cd02021">
    <property type="entry name" value="GntK"/>
    <property type="match status" value="1"/>
</dbReference>
<dbReference type="Gene3D" id="3.40.50.300">
    <property type="entry name" value="P-loop containing nucleotide triphosphate hydrolases"/>
    <property type="match status" value="1"/>
</dbReference>
<keyword evidence="11" id="KW-1185">Reference proteome</keyword>
<protein>
    <recommendedName>
        <fullName evidence="3 9">Gluconokinase</fullName>
        <ecNumber evidence="3 9">2.7.1.12</ecNumber>
    </recommendedName>
</protein>
<dbReference type="InterPro" id="IPR006001">
    <property type="entry name" value="Therm_gnt_kin"/>
</dbReference>
<evidence type="ECO:0000256" key="1">
    <source>
        <dbReference type="ARBA" id="ARBA00004761"/>
    </source>
</evidence>
<comment type="pathway">
    <text evidence="1">Carbohydrate acid metabolism.</text>
</comment>
<accession>A0ABW1YCT9</accession>
<evidence type="ECO:0000256" key="3">
    <source>
        <dbReference type="ARBA" id="ARBA00012054"/>
    </source>
</evidence>
<comment type="catalytic activity">
    <reaction evidence="8 9">
        <text>D-gluconate + ATP = 6-phospho-D-gluconate + ADP + H(+)</text>
        <dbReference type="Rhea" id="RHEA:19433"/>
        <dbReference type="ChEBI" id="CHEBI:15378"/>
        <dbReference type="ChEBI" id="CHEBI:18391"/>
        <dbReference type="ChEBI" id="CHEBI:30616"/>
        <dbReference type="ChEBI" id="CHEBI:58759"/>
        <dbReference type="ChEBI" id="CHEBI:456216"/>
        <dbReference type="EC" id="2.7.1.12"/>
    </reaction>
</comment>
<keyword evidence="5 9" id="KW-0547">Nucleotide-binding</keyword>
<keyword evidence="6 9" id="KW-0418">Kinase</keyword>
<dbReference type="Pfam" id="PF13238">
    <property type="entry name" value="AAA_18"/>
    <property type="match status" value="1"/>
</dbReference>
<gene>
    <name evidence="10" type="ORF">ACFP81_08905</name>
</gene>
<evidence type="ECO:0000256" key="2">
    <source>
        <dbReference type="ARBA" id="ARBA00008420"/>
    </source>
</evidence>
<dbReference type="PANTHER" id="PTHR43442">
    <property type="entry name" value="GLUCONOKINASE-RELATED"/>
    <property type="match status" value="1"/>
</dbReference>
<evidence type="ECO:0000256" key="6">
    <source>
        <dbReference type="ARBA" id="ARBA00022777"/>
    </source>
</evidence>
<comment type="caution">
    <text evidence="10">The sequence shown here is derived from an EMBL/GenBank/DDBJ whole genome shotgun (WGS) entry which is preliminary data.</text>
</comment>
<keyword evidence="4 9" id="KW-0808">Transferase</keyword>
<evidence type="ECO:0000256" key="4">
    <source>
        <dbReference type="ARBA" id="ARBA00022679"/>
    </source>
</evidence>
<evidence type="ECO:0000313" key="11">
    <source>
        <dbReference type="Proteomes" id="UP001596297"/>
    </source>
</evidence>
<reference evidence="11" key="1">
    <citation type="journal article" date="2019" name="Int. J. Syst. Evol. Microbiol.">
        <title>The Global Catalogue of Microorganisms (GCM) 10K type strain sequencing project: providing services to taxonomists for standard genome sequencing and annotation.</title>
        <authorList>
            <consortium name="The Broad Institute Genomics Platform"/>
            <consortium name="The Broad Institute Genome Sequencing Center for Infectious Disease"/>
            <person name="Wu L."/>
            <person name="Ma J."/>
        </authorList>
    </citation>
    <scope>NUCLEOTIDE SEQUENCE [LARGE SCALE GENOMIC DNA]</scope>
    <source>
        <strain evidence="11">CGMCC 1.15772</strain>
    </source>
</reference>
<comment type="similarity">
    <text evidence="2 9">Belongs to the gluconokinase GntK/GntV family.</text>
</comment>
<dbReference type="Proteomes" id="UP001596297">
    <property type="component" value="Unassembled WGS sequence"/>
</dbReference>
<dbReference type="SUPFAM" id="SSF52540">
    <property type="entry name" value="P-loop containing nucleoside triphosphate hydrolases"/>
    <property type="match status" value="1"/>
</dbReference>
<evidence type="ECO:0000256" key="5">
    <source>
        <dbReference type="ARBA" id="ARBA00022741"/>
    </source>
</evidence>
<sequence length="170" mass="19175">MQKPRHIVVMGVSGSGKTTLAEHLAQRLGWAFAEADDFHPPSNIAKMASGRPLNDEDRWPWLMAIRNWIEQQDQQGKSSVVPCSALKRSYRDLLRGDGSLDVQFVHLQGSRTVLAERMQHRSGHFMPVSLLDSQLFTLEVPGPDEAVLPLDLQRTPEQLTEEVVRFIGEH</sequence>
<dbReference type="EMBL" id="JBHSWD010000001">
    <property type="protein sequence ID" value="MFC6592108.1"/>
    <property type="molecule type" value="Genomic_DNA"/>
</dbReference>
<evidence type="ECO:0000256" key="9">
    <source>
        <dbReference type="RuleBase" id="RU363066"/>
    </source>
</evidence>